<evidence type="ECO:0000256" key="12">
    <source>
        <dbReference type="PROSITE-ProRule" id="PRU00169"/>
    </source>
</evidence>
<evidence type="ECO:0000256" key="6">
    <source>
        <dbReference type="ARBA" id="ARBA00023026"/>
    </source>
</evidence>
<dbReference type="FunFam" id="3.40.50.2300:FF:000001">
    <property type="entry name" value="DNA-binding response regulator PhoB"/>
    <property type="match status" value="1"/>
</dbReference>
<keyword evidence="5" id="KW-0805">Transcription regulation</keyword>
<keyword evidence="2" id="KW-0963">Cytoplasm</keyword>
<accession>A0A1H1EXA6</accession>
<protein>
    <recommendedName>
        <fullName evidence="11">Heme response regulator HssR</fullName>
    </recommendedName>
</protein>
<evidence type="ECO:0000256" key="9">
    <source>
        <dbReference type="ARBA" id="ARBA00023163"/>
    </source>
</evidence>
<reference evidence="16 17" key="1">
    <citation type="submission" date="2016-10" db="EMBL/GenBank/DDBJ databases">
        <authorList>
            <person name="de Groot N.N."/>
        </authorList>
    </citation>
    <scope>NUCLEOTIDE SEQUENCE [LARGE SCALE GENOMIC DNA]</scope>
    <source>
        <strain evidence="16 17">CGMCC 1.10449</strain>
    </source>
</reference>
<feature type="modified residue" description="4-aspartylphosphate" evidence="12">
    <location>
        <position position="52"/>
    </location>
</feature>
<evidence type="ECO:0000256" key="11">
    <source>
        <dbReference type="ARBA" id="ARBA00039976"/>
    </source>
</evidence>
<evidence type="ECO:0000313" key="16">
    <source>
        <dbReference type="EMBL" id="SDQ93385.1"/>
    </source>
</evidence>
<dbReference type="CDD" id="cd17574">
    <property type="entry name" value="REC_OmpR"/>
    <property type="match status" value="1"/>
</dbReference>
<comment type="subcellular location">
    <subcellularLocation>
        <location evidence="1">Cytoplasm</location>
    </subcellularLocation>
</comment>
<keyword evidence="3 12" id="KW-0597">Phosphoprotein</keyword>
<dbReference type="PANTHER" id="PTHR48111:SF49">
    <property type="entry name" value="HEME RESPONSE REGULATOR HSSR"/>
    <property type="match status" value="1"/>
</dbReference>
<evidence type="ECO:0000256" key="7">
    <source>
        <dbReference type="ARBA" id="ARBA00023125"/>
    </source>
</evidence>
<dbReference type="CDD" id="cd00383">
    <property type="entry name" value="trans_reg_C"/>
    <property type="match status" value="1"/>
</dbReference>
<dbReference type="SMART" id="SM00862">
    <property type="entry name" value="Trans_reg_C"/>
    <property type="match status" value="1"/>
</dbReference>
<dbReference type="Pfam" id="PF00072">
    <property type="entry name" value="Response_reg"/>
    <property type="match status" value="1"/>
</dbReference>
<evidence type="ECO:0000256" key="1">
    <source>
        <dbReference type="ARBA" id="ARBA00004496"/>
    </source>
</evidence>
<evidence type="ECO:0000256" key="5">
    <source>
        <dbReference type="ARBA" id="ARBA00023015"/>
    </source>
</evidence>
<dbReference type="InterPro" id="IPR001867">
    <property type="entry name" value="OmpR/PhoB-type_DNA-bd"/>
</dbReference>
<organism evidence="16 17">
    <name type="scientific">Virgibacillus salinus</name>
    <dbReference type="NCBI Taxonomy" id="553311"/>
    <lineage>
        <taxon>Bacteria</taxon>
        <taxon>Bacillati</taxon>
        <taxon>Bacillota</taxon>
        <taxon>Bacilli</taxon>
        <taxon>Bacillales</taxon>
        <taxon>Bacillaceae</taxon>
        <taxon>Virgibacillus</taxon>
    </lineage>
</organism>
<dbReference type="InterPro" id="IPR011006">
    <property type="entry name" value="CheY-like_superfamily"/>
</dbReference>
<dbReference type="GO" id="GO:0006355">
    <property type="term" value="P:regulation of DNA-templated transcription"/>
    <property type="evidence" value="ECO:0007669"/>
    <property type="project" value="InterPro"/>
</dbReference>
<feature type="domain" description="Response regulatory" evidence="14">
    <location>
        <begin position="3"/>
        <end position="116"/>
    </location>
</feature>
<dbReference type="GO" id="GO:0005829">
    <property type="term" value="C:cytosol"/>
    <property type="evidence" value="ECO:0007669"/>
    <property type="project" value="TreeGrafter"/>
</dbReference>
<dbReference type="EMBL" id="FNKD01000003">
    <property type="protein sequence ID" value="SDQ93385.1"/>
    <property type="molecule type" value="Genomic_DNA"/>
</dbReference>
<dbReference type="Gene3D" id="3.40.50.2300">
    <property type="match status" value="1"/>
</dbReference>
<dbReference type="GO" id="GO:0000976">
    <property type="term" value="F:transcription cis-regulatory region binding"/>
    <property type="evidence" value="ECO:0007669"/>
    <property type="project" value="TreeGrafter"/>
</dbReference>
<feature type="DNA-binding region" description="OmpR/PhoB-type" evidence="13">
    <location>
        <begin position="124"/>
        <end position="222"/>
    </location>
</feature>
<keyword evidence="4" id="KW-0902">Two-component regulatory system</keyword>
<gene>
    <name evidence="16" type="ORF">SAMN05216231_3098</name>
</gene>
<name>A0A1H1EXA6_9BACI</name>
<evidence type="ECO:0000256" key="3">
    <source>
        <dbReference type="ARBA" id="ARBA00022553"/>
    </source>
</evidence>
<keyword evidence="17" id="KW-1185">Reference proteome</keyword>
<dbReference type="PANTHER" id="PTHR48111">
    <property type="entry name" value="REGULATOR OF RPOS"/>
    <property type="match status" value="1"/>
</dbReference>
<dbReference type="PROSITE" id="PS51755">
    <property type="entry name" value="OMPR_PHOB"/>
    <property type="match status" value="1"/>
</dbReference>
<dbReference type="Proteomes" id="UP000199444">
    <property type="component" value="Unassembled WGS sequence"/>
</dbReference>
<dbReference type="AlphaFoldDB" id="A0A1H1EXA6"/>
<comment type="function">
    <text evidence="10">Member of the two-component regulatory system HssS/HssR involved in intracellular heme homeostasis and tempering of staphylococcal virulence. Phosphorylated HssR binds to a direct repeat sequence within hrtAB promoter and activates the expression of hrtAB, an efflux pump, in response to extracellular heme, hemin, hemoglobin or blood.</text>
</comment>
<keyword evidence="7 13" id="KW-0238">DNA-binding</keyword>
<dbReference type="RefSeq" id="WP_092493845.1">
    <property type="nucleotide sequence ID" value="NZ_FNKD01000003.1"/>
</dbReference>
<evidence type="ECO:0000259" key="14">
    <source>
        <dbReference type="PROSITE" id="PS50110"/>
    </source>
</evidence>
<dbReference type="FunFam" id="1.10.10.10:FF:000018">
    <property type="entry name" value="DNA-binding response regulator ResD"/>
    <property type="match status" value="1"/>
</dbReference>
<dbReference type="Pfam" id="PF00486">
    <property type="entry name" value="Trans_reg_C"/>
    <property type="match status" value="1"/>
</dbReference>
<feature type="domain" description="OmpR/PhoB-type" evidence="15">
    <location>
        <begin position="124"/>
        <end position="222"/>
    </location>
</feature>
<dbReference type="InterPro" id="IPR036388">
    <property type="entry name" value="WH-like_DNA-bd_sf"/>
</dbReference>
<proteinExistence type="predicted"/>
<evidence type="ECO:0000256" key="10">
    <source>
        <dbReference type="ARBA" id="ARBA00037471"/>
    </source>
</evidence>
<dbReference type="InterPro" id="IPR039420">
    <property type="entry name" value="WalR-like"/>
</dbReference>
<sequence length="225" mass="25942">MTSILIVDDDMNILNLVDIYLTRAGYRVFKASDGMEALESIEGIHIDLAVVDVMMPEMDGFQLTQQLREDFDIPVILLTAKGEMDDKEKGFRSGSDDYVVKPFEPKELLFRIQAVLRRYDKQSDMVNKVGEVTINRKSYEVQVGNQILLMPLKEFELLSLLISRPNQVFTRNYLIENIWGLDFEGDDRTVDVHIKRIRERLTKLTDAIAIVTVRGVGYRLEVRQP</sequence>
<evidence type="ECO:0000256" key="2">
    <source>
        <dbReference type="ARBA" id="ARBA00022490"/>
    </source>
</evidence>
<evidence type="ECO:0000259" key="15">
    <source>
        <dbReference type="PROSITE" id="PS51755"/>
    </source>
</evidence>
<evidence type="ECO:0000256" key="4">
    <source>
        <dbReference type="ARBA" id="ARBA00023012"/>
    </source>
</evidence>
<keyword evidence="9" id="KW-0804">Transcription</keyword>
<dbReference type="GO" id="GO:0032993">
    <property type="term" value="C:protein-DNA complex"/>
    <property type="evidence" value="ECO:0007669"/>
    <property type="project" value="TreeGrafter"/>
</dbReference>
<evidence type="ECO:0000313" key="17">
    <source>
        <dbReference type="Proteomes" id="UP000199444"/>
    </source>
</evidence>
<dbReference type="Gene3D" id="1.10.10.10">
    <property type="entry name" value="Winged helix-like DNA-binding domain superfamily/Winged helix DNA-binding domain"/>
    <property type="match status" value="1"/>
</dbReference>
<keyword evidence="6" id="KW-0843">Virulence</keyword>
<dbReference type="SMART" id="SM00448">
    <property type="entry name" value="REC"/>
    <property type="match status" value="1"/>
</dbReference>
<keyword evidence="8" id="KW-0010">Activator</keyword>
<dbReference type="GO" id="GO:0000156">
    <property type="term" value="F:phosphorelay response regulator activity"/>
    <property type="evidence" value="ECO:0007669"/>
    <property type="project" value="TreeGrafter"/>
</dbReference>
<evidence type="ECO:0000256" key="8">
    <source>
        <dbReference type="ARBA" id="ARBA00023159"/>
    </source>
</evidence>
<dbReference type="STRING" id="553311.SAMN05216231_3098"/>
<dbReference type="PROSITE" id="PS50110">
    <property type="entry name" value="RESPONSE_REGULATORY"/>
    <property type="match status" value="1"/>
</dbReference>
<dbReference type="InterPro" id="IPR001789">
    <property type="entry name" value="Sig_transdc_resp-reg_receiver"/>
</dbReference>
<dbReference type="SUPFAM" id="SSF52172">
    <property type="entry name" value="CheY-like"/>
    <property type="match status" value="1"/>
</dbReference>
<evidence type="ECO:0000256" key="13">
    <source>
        <dbReference type="PROSITE-ProRule" id="PRU01091"/>
    </source>
</evidence>